<dbReference type="Pfam" id="PF02517">
    <property type="entry name" value="Rce1-like"/>
    <property type="match status" value="1"/>
</dbReference>
<feature type="transmembrane region" description="Helical" evidence="1">
    <location>
        <begin position="207"/>
        <end position="226"/>
    </location>
</feature>
<feature type="transmembrane region" description="Helical" evidence="1">
    <location>
        <begin position="86"/>
        <end position="107"/>
    </location>
</feature>
<accession>A0A174SQU5</accession>
<protein>
    <submittedName>
        <fullName evidence="3">CAAX prenyl protease-related protein</fullName>
    </submittedName>
</protein>
<feature type="transmembrane region" description="Helical" evidence="1">
    <location>
        <begin position="7"/>
        <end position="28"/>
    </location>
</feature>
<sequence length="262" mass="29221">MMKKRYFAIPILAIALHFLLSNLLYFLVERLVLDVFHIPPQQFMKHSYWGEILIYAVLNLVFFTLYKLLWRKDISEPRTATNFKDVLGSLVVGFGICGISGLWIMLAEQLPSLQKSVEAMNAGAENIAGGNAFGTFMIAVIAAPVVEEILFRGIVLRSMRKFTPAWAAILISSVLFGAYHLNIVQAAYATFMGIAAGILYEKKKNLLFPILVHFANNLITMLQGFAPSEVNELISIFILIMIAPAGYVVCRSLRQGKRADSV</sequence>
<keyword evidence="3" id="KW-0645">Protease</keyword>
<keyword evidence="1" id="KW-0472">Membrane</keyword>
<feature type="transmembrane region" description="Helical" evidence="1">
    <location>
        <begin position="185"/>
        <end position="200"/>
    </location>
</feature>
<gene>
    <name evidence="3" type="ORF">ERS852551_02645</name>
</gene>
<feature type="domain" description="CAAX prenyl protease 2/Lysostaphin resistance protein A-like" evidence="2">
    <location>
        <begin position="133"/>
        <end position="219"/>
    </location>
</feature>
<dbReference type="OrthoDB" id="3429192at2"/>
<organism evidence="3 4">
    <name type="scientific">Anaerotruncus colihominis</name>
    <dbReference type="NCBI Taxonomy" id="169435"/>
    <lineage>
        <taxon>Bacteria</taxon>
        <taxon>Bacillati</taxon>
        <taxon>Bacillota</taxon>
        <taxon>Clostridia</taxon>
        <taxon>Eubacteriales</taxon>
        <taxon>Oscillospiraceae</taxon>
        <taxon>Anaerotruncus</taxon>
    </lineage>
</organism>
<dbReference type="PANTHER" id="PTHR36435:SF1">
    <property type="entry name" value="CAAX AMINO TERMINAL PROTEASE FAMILY PROTEIN"/>
    <property type="match status" value="1"/>
</dbReference>
<dbReference type="InterPro" id="IPR003675">
    <property type="entry name" value="Rce1/LyrA-like_dom"/>
</dbReference>
<keyword evidence="1" id="KW-1133">Transmembrane helix</keyword>
<evidence type="ECO:0000313" key="4">
    <source>
        <dbReference type="Proteomes" id="UP000095765"/>
    </source>
</evidence>
<evidence type="ECO:0000313" key="3">
    <source>
        <dbReference type="EMBL" id="CUP98257.1"/>
    </source>
</evidence>
<feature type="transmembrane region" description="Helical" evidence="1">
    <location>
        <begin position="48"/>
        <end position="66"/>
    </location>
</feature>
<feature type="transmembrane region" description="Helical" evidence="1">
    <location>
        <begin position="232"/>
        <end position="250"/>
    </location>
</feature>
<evidence type="ECO:0000259" key="2">
    <source>
        <dbReference type="Pfam" id="PF02517"/>
    </source>
</evidence>
<reference evidence="3 4" key="1">
    <citation type="submission" date="2015-09" db="EMBL/GenBank/DDBJ databases">
        <authorList>
            <consortium name="Pathogen Informatics"/>
        </authorList>
    </citation>
    <scope>NUCLEOTIDE SEQUENCE [LARGE SCALE GENOMIC DNA]</scope>
    <source>
        <strain evidence="3 4">2789STDY5834939</strain>
    </source>
</reference>
<dbReference type="PANTHER" id="PTHR36435">
    <property type="entry name" value="SLR1288 PROTEIN"/>
    <property type="match status" value="1"/>
</dbReference>
<keyword evidence="3" id="KW-0378">Hydrolase</keyword>
<dbReference type="EMBL" id="CZBE01000019">
    <property type="protein sequence ID" value="CUP98257.1"/>
    <property type="molecule type" value="Genomic_DNA"/>
</dbReference>
<dbReference type="GO" id="GO:0006508">
    <property type="term" value="P:proteolysis"/>
    <property type="evidence" value="ECO:0007669"/>
    <property type="project" value="UniProtKB-KW"/>
</dbReference>
<dbReference type="GO" id="GO:0004175">
    <property type="term" value="F:endopeptidase activity"/>
    <property type="evidence" value="ECO:0007669"/>
    <property type="project" value="UniProtKB-ARBA"/>
</dbReference>
<proteinExistence type="predicted"/>
<feature type="transmembrane region" description="Helical" evidence="1">
    <location>
        <begin position="162"/>
        <end position="179"/>
    </location>
</feature>
<dbReference type="Proteomes" id="UP000095765">
    <property type="component" value="Unassembled WGS sequence"/>
</dbReference>
<feature type="transmembrane region" description="Helical" evidence="1">
    <location>
        <begin position="127"/>
        <end position="150"/>
    </location>
</feature>
<dbReference type="GO" id="GO:0080120">
    <property type="term" value="P:CAAX-box protein maturation"/>
    <property type="evidence" value="ECO:0007669"/>
    <property type="project" value="UniProtKB-ARBA"/>
</dbReference>
<name>A0A174SQU5_9FIRM</name>
<keyword evidence="1" id="KW-0812">Transmembrane</keyword>
<dbReference type="AlphaFoldDB" id="A0A174SQU5"/>
<evidence type="ECO:0000256" key="1">
    <source>
        <dbReference type="SAM" id="Phobius"/>
    </source>
</evidence>
<dbReference type="RefSeq" id="WP_055245635.1">
    <property type="nucleotide sequence ID" value="NZ_CABIWA010000016.1"/>
</dbReference>
<dbReference type="InterPro" id="IPR052710">
    <property type="entry name" value="CAAX_protease"/>
</dbReference>